<evidence type="ECO:0000313" key="1">
    <source>
        <dbReference type="EMBL" id="EHK79634.1"/>
    </source>
</evidence>
<organism evidence="1 2">
    <name type="scientific">Sinorhizobium meliloti CCNWSX0020</name>
    <dbReference type="NCBI Taxonomy" id="1107881"/>
    <lineage>
        <taxon>Bacteria</taxon>
        <taxon>Pseudomonadati</taxon>
        <taxon>Pseudomonadota</taxon>
        <taxon>Alphaproteobacteria</taxon>
        <taxon>Hyphomicrobiales</taxon>
        <taxon>Rhizobiaceae</taxon>
        <taxon>Sinorhizobium/Ensifer group</taxon>
        <taxon>Sinorhizobium</taxon>
    </lineage>
</organism>
<proteinExistence type="predicted"/>
<gene>
    <name evidence="1" type="ORF">SM0020_02825</name>
</gene>
<sequence length="72" mass="8082">MTSDFYAALSRWKSLKTLSASALDNRQLYSIWIEAVLDAKGGYSTLICCMFLSSNQSGFKERRSGEKDESFA</sequence>
<evidence type="ECO:0000313" key="2">
    <source>
        <dbReference type="Proteomes" id="UP000004038"/>
    </source>
</evidence>
<accession>H0FTU6</accession>
<dbReference type="EMBL" id="AGVV01000003">
    <property type="protein sequence ID" value="EHK79634.1"/>
    <property type="molecule type" value="Genomic_DNA"/>
</dbReference>
<dbReference type="AlphaFoldDB" id="H0FTU6"/>
<dbReference type="Proteomes" id="UP000004038">
    <property type="component" value="Unassembled WGS sequence"/>
</dbReference>
<reference evidence="1 2" key="1">
    <citation type="journal article" date="2012" name="J. Bacteriol.">
        <title>Draft Genome Sequence of Sinorhizobium meliloti CCNWSX0020, a Nitrogen-Fixing Symbiont with Copper Tolerance Capability Isolated from Lead-Zinc Mine Tailings.</title>
        <authorList>
            <person name="Li Z."/>
            <person name="Ma Z."/>
            <person name="Hao X."/>
            <person name="Wei G."/>
        </authorList>
    </citation>
    <scope>NUCLEOTIDE SEQUENCE [LARGE SCALE GENOMIC DNA]</scope>
    <source>
        <strain evidence="1 2">CCNWSX0020</strain>
    </source>
</reference>
<protein>
    <submittedName>
        <fullName evidence="1">Uncharacterized protein</fullName>
    </submittedName>
</protein>
<name>H0FTU6_RHIML</name>